<gene>
    <name evidence="4" type="ORF">PAAG_02674</name>
</gene>
<dbReference type="eggNOG" id="KOG1575">
    <property type="taxonomic scope" value="Eukaryota"/>
</dbReference>
<feature type="domain" description="NADP-dependent oxidoreductase" evidence="3">
    <location>
        <begin position="10"/>
        <end position="63"/>
    </location>
</feature>
<dbReference type="InterPro" id="IPR023210">
    <property type="entry name" value="NADP_OxRdtase_dom"/>
</dbReference>
<sequence>MSLTTLSVAQKCIFDAIEGSLERLGTYVDVIQIHQLGRESPREEIMKSLIGVVESGNVRYDGVLLDGCLGISGREDEHEMIPYCLDSGVGIIPQSSLARGVLPTPRSTKTSVHAHTDFPIGFAVLTRDKDVGEKIVVVWRSWRERRGLAWRR</sequence>
<evidence type="ECO:0000313" key="5">
    <source>
        <dbReference type="Proteomes" id="UP000002059"/>
    </source>
</evidence>
<dbReference type="PANTHER" id="PTHR43364">
    <property type="entry name" value="NADH-SPECIFIC METHYLGLYOXAL REDUCTASE-RELATED"/>
    <property type="match status" value="1"/>
</dbReference>
<dbReference type="PANTHER" id="PTHR43364:SF15">
    <property type="entry name" value="ARYL-ALCOHOL DEHYDROGENASE AAD16-RELATED"/>
    <property type="match status" value="1"/>
</dbReference>
<dbReference type="GO" id="GO:0016491">
    <property type="term" value="F:oxidoreductase activity"/>
    <property type="evidence" value="ECO:0007669"/>
    <property type="project" value="UniProtKB-KW"/>
</dbReference>
<protein>
    <recommendedName>
        <fullName evidence="3">NADP-dependent oxidoreductase domain-containing protein</fullName>
    </recommendedName>
</protein>
<evidence type="ECO:0000259" key="3">
    <source>
        <dbReference type="Pfam" id="PF00248"/>
    </source>
</evidence>
<dbReference type="RefSeq" id="XP_015701793.1">
    <property type="nucleotide sequence ID" value="XM_015844715.1"/>
</dbReference>
<dbReference type="Gene3D" id="3.20.20.100">
    <property type="entry name" value="NADP-dependent oxidoreductase domain"/>
    <property type="match status" value="1"/>
</dbReference>
<accession>C1GVX9</accession>
<name>C1GVX9_PARBA</name>
<dbReference type="OrthoDB" id="4205802at2759"/>
<dbReference type="KEGG" id="pbl:PAAG_02674"/>
<proteinExistence type="inferred from homology"/>
<dbReference type="STRING" id="502779.C1GVX9"/>
<dbReference type="SUPFAM" id="SSF51430">
    <property type="entry name" value="NAD(P)-linked oxidoreductase"/>
    <property type="match status" value="1"/>
</dbReference>
<dbReference type="HOGENOM" id="CLU_1722925_0_0_1"/>
<comment type="similarity">
    <text evidence="2">Belongs to the aldo/keto reductase family. Aldo/keto reductase 2 subfamily.</text>
</comment>
<evidence type="ECO:0000256" key="1">
    <source>
        <dbReference type="ARBA" id="ARBA00023002"/>
    </source>
</evidence>
<dbReference type="EMBL" id="KN293997">
    <property type="protein sequence ID" value="EEH40698.2"/>
    <property type="molecule type" value="Genomic_DNA"/>
</dbReference>
<dbReference type="GeneID" id="9098646"/>
<dbReference type="VEuPathDB" id="FungiDB:PAAG_02674"/>
<dbReference type="Pfam" id="PF00248">
    <property type="entry name" value="Aldo_ket_red"/>
    <property type="match status" value="1"/>
</dbReference>
<dbReference type="InterPro" id="IPR050523">
    <property type="entry name" value="AKR_Detox_Biosynth"/>
</dbReference>
<evidence type="ECO:0000256" key="2">
    <source>
        <dbReference type="ARBA" id="ARBA00038157"/>
    </source>
</evidence>
<reference evidence="4 5" key="1">
    <citation type="journal article" date="2011" name="PLoS Genet.">
        <title>Comparative genomic analysis of human fungal pathogens causing paracoccidioidomycosis.</title>
        <authorList>
            <person name="Desjardins C.A."/>
            <person name="Champion M.D."/>
            <person name="Holder J.W."/>
            <person name="Muszewska A."/>
            <person name="Goldberg J."/>
            <person name="Bailao A.M."/>
            <person name="Brigido M.M."/>
            <person name="Ferreira M.E."/>
            <person name="Garcia A.M."/>
            <person name="Grynberg M."/>
            <person name="Gujja S."/>
            <person name="Heiman D.I."/>
            <person name="Henn M.R."/>
            <person name="Kodira C.D."/>
            <person name="Leon-Narvaez H."/>
            <person name="Longo L.V."/>
            <person name="Ma L.J."/>
            <person name="Malavazi I."/>
            <person name="Matsuo A.L."/>
            <person name="Morais F.V."/>
            <person name="Pereira M."/>
            <person name="Rodriguez-Brito S."/>
            <person name="Sakthikumar S."/>
            <person name="Salem-Izacc S.M."/>
            <person name="Sykes S.M."/>
            <person name="Teixeira M.M."/>
            <person name="Vallejo M.C."/>
            <person name="Walter M.E."/>
            <person name="Yandava C."/>
            <person name="Young S."/>
            <person name="Zeng Q."/>
            <person name="Zucker J."/>
            <person name="Felipe M.S."/>
            <person name="Goldman G.H."/>
            <person name="Haas B.J."/>
            <person name="McEwen J.G."/>
            <person name="Nino-Vega G."/>
            <person name="Puccia R."/>
            <person name="San-Blas G."/>
            <person name="Soares C.M."/>
            <person name="Birren B.W."/>
            <person name="Cuomo C.A."/>
        </authorList>
    </citation>
    <scope>NUCLEOTIDE SEQUENCE [LARGE SCALE GENOMIC DNA]</scope>
    <source>
        <strain evidence="5">ATCC MYA-826 / Pb01</strain>
    </source>
</reference>
<dbReference type="Proteomes" id="UP000002059">
    <property type="component" value="Partially assembled WGS sequence"/>
</dbReference>
<organism evidence="4 5">
    <name type="scientific">Paracoccidioides lutzii (strain ATCC MYA-826 / Pb01)</name>
    <name type="common">Paracoccidioides brasiliensis</name>
    <dbReference type="NCBI Taxonomy" id="502779"/>
    <lineage>
        <taxon>Eukaryota</taxon>
        <taxon>Fungi</taxon>
        <taxon>Dikarya</taxon>
        <taxon>Ascomycota</taxon>
        <taxon>Pezizomycotina</taxon>
        <taxon>Eurotiomycetes</taxon>
        <taxon>Eurotiomycetidae</taxon>
        <taxon>Onygenales</taxon>
        <taxon>Ajellomycetaceae</taxon>
        <taxon>Paracoccidioides</taxon>
    </lineage>
</organism>
<keyword evidence="5" id="KW-1185">Reference proteome</keyword>
<dbReference type="InterPro" id="IPR036812">
    <property type="entry name" value="NAD(P)_OxRdtase_dom_sf"/>
</dbReference>
<keyword evidence="1" id="KW-0560">Oxidoreductase</keyword>
<evidence type="ECO:0000313" key="4">
    <source>
        <dbReference type="EMBL" id="EEH40698.2"/>
    </source>
</evidence>
<dbReference type="AlphaFoldDB" id="C1GVX9"/>